<dbReference type="InterPro" id="IPR020843">
    <property type="entry name" value="ER"/>
</dbReference>
<dbReference type="FunCoup" id="Q3ACJ3">
    <property type="interactions" value="278"/>
</dbReference>
<dbReference type="SUPFAM" id="SSF51735">
    <property type="entry name" value="NAD(P)-binding Rossmann-fold domains"/>
    <property type="match status" value="1"/>
</dbReference>
<organism evidence="8 9">
    <name type="scientific">Carboxydothermus hydrogenoformans (strain ATCC BAA-161 / DSM 6008 / Z-2901)</name>
    <dbReference type="NCBI Taxonomy" id="246194"/>
    <lineage>
        <taxon>Bacteria</taxon>
        <taxon>Bacillati</taxon>
        <taxon>Bacillota</taxon>
        <taxon>Clostridia</taxon>
        <taxon>Thermoanaerobacterales</taxon>
        <taxon>Thermoanaerobacteraceae</taxon>
        <taxon>Carboxydothermus</taxon>
    </lineage>
</organism>
<dbReference type="EMBL" id="CP000141">
    <property type="protein sequence ID" value="ABB14675.1"/>
    <property type="molecule type" value="Genomic_DNA"/>
</dbReference>
<dbReference type="SUPFAM" id="SSF50129">
    <property type="entry name" value="GroES-like"/>
    <property type="match status" value="1"/>
</dbReference>
<dbReference type="Pfam" id="PF00107">
    <property type="entry name" value="ADH_zinc_N"/>
    <property type="match status" value="1"/>
</dbReference>
<dbReference type="InterPro" id="IPR013149">
    <property type="entry name" value="ADH-like_C"/>
</dbReference>
<proteinExistence type="inferred from homology"/>
<dbReference type="InterPro" id="IPR011032">
    <property type="entry name" value="GroES-like_sf"/>
</dbReference>
<dbReference type="EC" id="1.1.1.14" evidence="8"/>
<keyword evidence="5 8" id="KW-0560">Oxidoreductase</keyword>
<dbReference type="Gene3D" id="3.40.50.720">
    <property type="entry name" value="NAD(P)-binding Rossmann-like Domain"/>
    <property type="match status" value="1"/>
</dbReference>
<dbReference type="RefSeq" id="WP_011344217.1">
    <property type="nucleotide sequence ID" value="NC_007503.1"/>
</dbReference>
<evidence type="ECO:0000256" key="1">
    <source>
        <dbReference type="ARBA" id="ARBA00001947"/>
    </source>
</evidence>
<keyword evidence="4 6" id="KW-0862">Zinc</keyword>
<evidence type="ECO:0000256" key="6">
    <source>
        <dbReference type="RuleBase" id="RU361277"/>
    </source>
</evidence>
<dbReference type="Proteomes" id="UP000002706">
    <property type="component" value="Chromosome"/>
</dbReference>
<dbReference type="PROSITE" id="PS00059">
    <property type="entry name" value="ADH_ZINC"/>
    <property type="match status" value="1"/>
</dbReference>
<evidence type="ECO:0000256" key="2">
    <source>
        <dbReference type="ARBA" id="ARBA00008072"/>
    </source>
</evidence>
<dbReference type="Gene3D" id="3.90.180.10">
    <property type="entry name" value="Medium-chain alcohol dehydrogenases, catalytic domain"/>
    <property type="match status" value="1"/>
</dbReference>
<dbReference type="InParanoid" id="Q3ACJ3"/>
<dbReference type="eggNOG" id="COG1063">
    <property type="taxonomic scope" value="Bacteria"/>
</dbReference>
<evidence type="ECO:0000256" key="3">
    <source>
        <dbReference type="ARBA" id="ARBA00022723"/>
    </source>
</evidence>
<comment type="cofactor">
    <cofactor evidence="1 6">
        <name>Zn(2+)</name>
        <dbReference type="ChEBI" id="CHEBI:29105"/>
    </cofactor>
</comment>
<dbReference type="SMART" id="SM00829">
    <property type="entry name" value="PKS_ER"/>
    <property type="match status" value="1"/>
</dbReference>
<sequence>MKAAVLMEPKKIIFKEVPVPELEKGKVLIKVEAVGICGSDMHLYLDGHIGATVLDKPLVLGHEIVGTVIEVGEGVNRELLGQRVIVDPGENCGQCEHCRTGAYNLCSFSKFKGIPPVDGGMAEYITALATHVIPLPENLDSPTATLLEPFSVGLQAVDVADFRAGAKIAVLGGGPVGVLTAIAAKIRGCGDLWLTELYERRIEIARKLGIEKVINVAQEDPLKTIMEVTKKSGVDVVFETTGNPKAVEQALQIVKRGGTVVFLGIGAGKVPINIDQVTRTGLKLLGSFRYQYHFAGAVALVKKHNLDFSPLVTNIYDFVDIPKALEEVSTYKDRIMKGVIVFPQK</sequence>
<dbReference type="InterPro" id="IPR002328">
    <property type="entry name" value="ADH_Zn_CS"/>
</dbReference>
<gene>
    <name evidence="8" type="primary">gutB</name>
    <name evidence="8" type="ordered locus">CHY_1307</name>
</gene>
<dbReference type="GO" id="GO:0003939">
    <property type="term" value="F:L-iditol 2-dehydrogenase (NAD+) activity"/>
    <property type="evidence" value="ECO:0007669"/>
    <property type="project" value="UniProtKB-EC"/>
</dbReference>
<reference evidence="8 9" key="1">
    <citation type="journal article" date="2005" name="PLoS Genet.">
        <title>Life in hot carbon monoxide: the complete genome sequence of Carboxydothermus hydrogenoformans Z-2901.</title>
        <authorList>
            <person name="Wu M."/>
            <person name="Ren Q."/>
            <person name="Durkin A.S."/>
            <person name="Daugherty S.C."/>
            <person name="Brinkac L.M."/>
            <person name="Dodson R.J."/>
            <person name="Madupu R."/>
            <person name="Sullivan S.A."/>
            <person name="Kolonay J.F."/>
            <person name="Haft D.H."/>
            <person name="Nelson W.C."/>
            <person name="Tallon L.J."/>
            <person name="Jones K.M."/>
            <person name="Ulrich L.E."/>
            <person name="Gonzalez J.M."/>
            <person name="Zhulin I.B."/>
            <person name="Robb F.T."/>
            <person name="Eisen J.A."/>
        </authorList>
    </citation>
    <scope>NUCLEOTIDE SEQUENCE [LARGE SCALE GENOMIC DNA]</scope>
    <source>
        <strain evidence="9">ATCC BAA-161 / DSM 6008 / Z-2901</strain>
    </source>
</reference>
<dbReference type="Pfam" id="PF08240">
    <property type="entry name" value="ADH_N"/>
    <property type="match status" value="1"/>
</dbReference>
<dbReference type="PANTHER" id="PTHR43161">
    <property type="entry name" value="SORBITOL DEHYDROGENASE"/>
    <property type="match status" value="1"/>
</dbReference>
<keyword evidence="9" id="KW-1185">Reference proteome</keyword>
<evidence type="ECO:0000313" key="9">
    <source>
        <dbReference type="Proteomes" id="UP000002706"/>
    </source>
</evidence>
<dbReference type="InterPro" id="IPR036291">
    <property type="entry name" value="NAD(P)-bd_dom_sf"/>
</dbReference>
<dbReference type="STRING" id="246194.CHY_1307"/>
<dbReference type="HOGENOM" id="CLU_026673_11_5_9"/>
<feature type="domain" description="Enoyl reductase (ER)" evidence="7">
    <location>
        <begin position="7"/>
        <end position="340"/>
    </location>
</feature>
<dbReference type="AlphaFoldDB" id="Q3ACJ3"/>
<dbReference type="OrthoDB" id="9777057at2"/>
<name>Q3ACJ3_CARHZ</name>
<dbReference type="PANTHER" id="PTHR43161:SF9">
    <property type="entry name" value="SORBITOL DEHYDROGENASE"/>
    <property type="match status" value="1"/>
</dbReference>
<dbReference type="InterPro" id="IPR013154">
    <property type="entry name" value="ADH-like_N"/>
</dbReference>
<dbReference type="KEGG" id="chy:CHY_1307"/>
<evidence type="ECO:0000259" key="7">
    <source>
        <dbReference type="SMART" id="SM00829"/>
    </source>
</evidence>
<protein>
    <submittedName>
        <fullName evidence="8">Sorbitol dehydrogenase</fullName>
        <ecNumber evidence="8">1.1.1.14</ecNumber>
    </submittedName>
</protein>
<evidence type="ECO:0000313" key="8">
    <source>
        <dbReference type="EMBL" id="ABB14675.1"/>
    </source>
</evidence>
<keyword evidence="3 6" id="KW-0479">Metal-binding</keyword>
<evidence type="ECO:0000256" key="5">
    <source>
        <dbReference type="ARBA" id="ARBA00023002"/>
    </source>
</evidence>
<comment type="similarity">
    <text evidence="2 6">Belongs to the zinc-containing alcohol dehydrogenase family.</text>
</comment>
<dbReference type="GO" id="GO:0008270">
    <property type="term" value="F:zinc ion binding"/>
    <property type="evidence" value="ECO:0007669"/>
    <property type="project" value="InterPro"/>
</dbReference>
<evidence type="ECO:0000256" key="4">
    <source>
        <dbReference type="ARBA" id="ARBA00022833"/>
    </source>
</evidence>
<accession>Q3ACJ3</accession>